<sequence length="361" mass="40713">GEKGFHSIKWGGAVNDFKEGVVEGDETPFITEIWKHLHYGVGSRIGRRYTAIPISKKTKAYIIRSWYDGVETIMKRGGLEMLEDMLTDVGEDYRSWDEISMNQFEVLLMGVTNDFLGQDIEDLGQQNSIPVDHIYVSSKGVQFDDTIQSRVGVYYAQIRQQTPNAIRLLIESSTELPTSVESGADAVHLMEFLQTGKVSNDNEFTDIMFSYAGGIYKVPFWEVSGTTNNWAPYVDCPVIGDSFDAGDLVNPLMYDELNVQDGDYINSHRSNGYNPANDVLVDGLAVFADLCDGRYTNYEEKAWIWFENTASMRDRTAAGVAVGIIFGIFKSDDGWKIAQRAAETMRLYYDDFPQVPVQYLE</sequence>
<feature type="non-terminal residue" evidence="1">
    <location>
        <position position="1"/>
    </location>
</feature>
<reference evidence="1" key="1">
    <citation type="submission" date="2018-05" db="EMBL/GenBank/DDBJ databases">
        <authorList>
            <person name="Lanie J.A."/>
            <person name="Ng W.-L."/>
            <person name="Kazmierczak K.M."/>
            <person name="Andrzejewski T.M."/>
            <person name="Davidsen T.M."/>
            <person name="Wayne K.J."/>
            <person name="Tettelin H."/>
            <person name="Glass J.I."/>
            <person name="Rusch D."/>
            <person name="Podicherti R."/>
            <person name="Tsui H.-C.T."/>
            <person name="Winkler M.E."/>
        </authorList>
    </citation>
    <scope>NUCLEOTIDE SEQUENCE</scope>
</reference>
<accession>A0A382H2P5</accession>
<name>A0A382H2P5_9ZZZZ</name>
<organism evidence="1">
    <name type="scientific">marine metagenome</name>
    <dbReference type="NCBI Taxonomy" id="408172"/>
    <lineage>
        <taxon>unclassified sequences</taxon>
        <taxon>metagenomes</taxon>
        <taxon>ecological metagenomes</taxon>
    </lineage>
</organism>
<gene>
    <name evidence="1" type="ORF">METZ01_LOCUS233917</name>
</gene>
<proteinExistence type="predicted"/>
<protein>
    <submittedName>
        <fullName evidence="1">Uncharacterized protein</fullName>
    </submittedName>
</protein>
<dbReference type="EMBL" id="UINC01058604">
    <property type="protein sequence ID" value="SVB81063.1"/>
    <property type="molecule type" value="Genomic_DNA"/>
</dbReference>
<dbReference type="AlphaFoldDB" id="A0A382H2P5"/>
<evidence type="ECO:0000313" key="1">
    <source>
        <dbReference type="EMBL" id="SVB81063.1"/>
    </source>
</evidence>